<keyword evidence="1" id="KW-0732">Signal</keyword>
<dbReference type="Pfam" id="PF07859">
    <property type="entry name" value="Abhydrolase_3"/>
    <property type="match status" value="1"/>
</dbReference>
<proteinExistence type="predicted"/>
<name>A0ABW5XJD1_9SPHI</name>
<dbReference type="PANTHER" id="PTHR23025:SF4">
    <property type="entry name" value="ALPHA_BETA HYDROLASE FOLD-3 DOMAIN-CONTAINING PROTEIN"/>
    <property type="match status" value="1"/>
</dbReference>
<dbReference type="PANTHER" id="PTHR23025">
    <property type="entry name" value="TRIACYLGLYCEROL LIPASE"/>
    <property type="match status" value="1"/>
</dbReference>
<keyword evidence="4" id="KW-1185">Reference proteome</keyword>
<evidence type="ECO:0000313" key="3">
    <source>
        <dbReference type="EMBL" id="MFD2863675.1"/>
    </source>
</evidence>
<feature type="domain" description="Alpha/beta hydrolase fold-3" evidence="2">
    <location>
        <begin position="144"/>
        <end position="349"/>
    </location>
</feature>
<accession>A0ABW5XJD1</accession>
<keyword evidence="3" id="KW-0378">Hydrolase</keyword>
<dbReference type="InterPro" id="IPR013094">
    <property type="entry name" value="AB_hydrolase_3"/>
</dbReference>
<dbReference type="SUPFAM" id="SSF53474">
    <property type="entry name" value="alpha/beta-Hydrolases"/>
    <property type="match status" value="1"/>
</dbReference>
<organism evidence="3 4">
    <name type="scientific">Mucilaginibacter antarcticus</name>
    <dbReference type="NCBI Taxonomy" id="1855725"/>
    <lineage>
        <taxon>Bacteria</taxon>
        <taxon>Pseudomonadati</taxon>
        <taxon>Bacteroidota</taxon>
        <taxon>Sphingobacteriia</taxon>
        <taxon>Sphingobacteriales</taxon>
        <taxon>Sphingobacteriaceae</taxon>
        <taxon>Mucilaginibacter</taxon>
    </lineage>
</organism>
<protein>
    <submittedName>
        <fullName evidence="3">Alpha/beta hydrolase</fullName>
    </submittedName>
</protein>
<gene>
    <name evidence="3" type="ORF">ACFSYC_03150</name>
</gene>
<feature type="signal peptide" evidence="1">
    <location>
        <begin position="1"/>
        <end position="21"/>
    </location>
</feature>
<dbReference type="Gene3D" id="3.40.50.1820">
    <property type="entry name" value="alpha/beta hydrolase"/>
    <property type="match status" value="1"/>
</dbReference>
<evidence type="ECO:0000256" key="1">
    <source>
        <dbReference type="SAM" id="SignalP"/>
    </source>
</evidence>
<dbReference type="EMBL" id="JBHUON010000002">
    <property type="protein sequence ID" value="MFD2863675.1"/>
    <property type="molecule type" value="Genomic_DNA"/>
</dbReference>
<feature type="chain" id="PRO_5046205108" evidence="1">
    <location>
        <begin position="22"/>
        <end position="375"/>
    </location>
</feature>
<dbReference type="GO" id="GO:0016787">
    <property type="term" value="F:hydrolase activity"/>
    <property type="evidence" value="ECO:0007669"/>
    <property type="project" value="UniProtKB-KW"/>
</dbReference>
<evidence type="ECO:0000313" key="4">
    <source>
        <dbReference type="Proteomes" id="UP001597601"/>
    </source>
</evidence>
<evidence type="ECO:0000259" key="2">
    <source>
        <dbReference type="Pfam" id="PF07859"/>
    </source>
</evidence>
<dbReference type="Proteomes" id="UP001597601">
    <property type="component" value="Unassembled WGS sequence"/>
</dbReference>
<dbReference type="PROSITE" id="PS51257">
    <property type="entry name" value="PROKAR_LIPOPROTEIN"/>
    <property type="match status" value="1"/>
</dbReference>
<dbReference type="InterPro" id="IPR029058">
    <property type="entry name" value="AB_hydrolase_fold"/>
</dbReference>
<comment type="caution">
    <text evidence="3">The sequence shown here is derived from an EMBL/GenBank/DDBJ whole genome shotgun (WGS) entry which is preliminary data.</text>
</comment>
<reference evidence="4" key="1">
    <citation type="journal article" date="2019" name="Int. J. Syst. Evol. Microbiol.">
        <title>The Global Catalogue of Microorganisms (GCM) 10K type strain sequencing project: providing services to taxonomists for standard genome sequencing and annotation.</title>
        <authorList>
            <consortium name="The Broad Institute Genomics Platform"/>
            <consortium name="The Broad Institute Genome Sequencing Center for Infectious Disease"/>
            <person name="Wu L."/>
            <person name="Ma J."/>
        </authorList>
    </citation>
    <scope>NUCLEOTIDE SEQUENCE [LARGE SCALE GENOMIC DNA]</scope>
    <source>
        <strain evidence="4">KCTC 52232</strain>
    </source>
</reference>
<sequence length="375" mass="39668">MKTGILTIAAGAALLLSACQSKTTTNGTDSTVVTTESTVTDTGMKAIKPAGPAPAWAPSIKPEMQAVIEKLASYGDKPIPELSAQQARKNHTPTDAVMDLMAENGIAKPVFNVDTMGKDIAVAGGMVHVRIYTPKTGKAAYPVIVYYHGGGFVIANLDVYDASANVLAHHTEAIVVSVAYRLAPENKFPTAHNDAYTAYEWVVNNAASIKGDAKKIAVAGESAGGNLAINTAIKARDKGFMLPTAILAVYPVAGSDMNTPSYLKNAAAKPLDKPMMMWFVKNYLNNMGEGKDPRINLIAANLKGLPMTTIITAEIDPLQSEGMMLADKLKAAGVTVDLKNYDGVTHEFFGMGAVVPQAMDAEKYAVSQLKKAFGM</sequence>
<dbReference type="RefSeq" id="WP_377123428.1">
    <property type="nucleotide sequence ID" value="NZ_JBHUON010000002.1"/>
</dbReference>